<dbReference type="EMBL" id="PDCK01000045">
    <property type="protein sequence ID" value="PRQ17952.1"/>
    <property type="molecule type" value="Genomic_DNA"/>
</dbReference>
<name>A0A2P6P7T1_ROSCH</name>
<dbReference type="InterPro" id="IPR043502">
    <property type="entry name" value="DNA/RNA_pol_sf"/>
</dbReference>
<dbReference type="PANTHER" id="PTHR11439">
    <property type="entry name" value="GAG-POL-RELATED RETROTRANSPOSON"/>
    <property type="match status" value="1"/>
</dbReference>
<gene>
    <name evidence="1" type="ORF">RchiOBHm_Chr7g0200551</name>
</gene>
<evidence type="ECO:0000313" key="1">
    <source>
        <dbReference type="EMBL" id="PRQ17952.1"/>
    </source>
</evidence>
<accession>A0A2P6P7T1</accession>
<evidence type="ECO:0000313" key="2">
    <source>
        <dbReference type="Proteomes" id="UP000238479"/>
    </source>
</evidence>
<dbReference type="EC" id="2.7.7.49" evidence="1"/>
<organism evidence="1 2">
    <name type="scientific">Rosa chinensis</name>
    <name type="common">China rose</name>
    <dbReference type="NCBI Taxonomy" id="74649"/>
    <lineage>
        <taxon>Eukaryota</taxon>
        <taxon>Viridiplantae</taxon>
        <taxon>Streptophyta</taxon>
        <taxon>Embryophyta</taxon>
        <taxon>Tracheophyta</taxon>
        <taxon>Spermatophyta</taxon>
        <taxon>Magnoliopsida</taxon>
        <taxon>eudicotyledons</taxon>
        <taxon>Gunneridae</taxon>
        <taxon>Pentapetalae</taxon>
        <taxon>rosids</taxon>
        <taxon>fabids</taxon>
        <taxon>Rosales</taxon>
        <taxon>Rosaceae</taxon>
        <taxon>Rosoideae</taxon>
        <taxon>Rosoideae incertae sedis</taxon>
        <taxon>Rosa</taxon>
    </lineage>
</organism>
<keyword evidence="1" id="KW-0695">RNA-directed DNA polymerase</keyword>
<keyword evidence="1" id="KW-0548">Nucleotidyltransferase</keyword>
<comment type="caution">
    <text evidence="1">The sequence shown here is derived from an EMBL/GenBank/DDBJ whole genome shotgun (WGS) entry which is preliminary data.</text>
</comment>
<protein>
    <submittedName>
        <fullName evidence="1">Putative RNA-directed DNA polymerase</fullName>
        <ecNumber evidence="1">2.7.7.49</ecNumber>
    </submittedName>
</protein>
<dbReference type="Proteomes" id="UP000238479">
    <property type="component" value="Chromosome 7"/>
</dbReference>
<proteinExistence type="predicted"/>
<dbReference type="STRING" id="74649.A0A2P6P7T1"/>
<dbReference type="SUPFAM" id="SSF56672">
    <property type="entry name" value="DNA/RNA polymerases"/>
    <property type="match status" value="1"/>
</dbReference>
<keyword evidence="2" id="KW-1185">Reference proteome</keyword>
<sequence length="305" mass="34377">MGQLKYFLGIEVARSKKGIALCQRKYALEILEDTGFLGAKPSHFPVEQGLSLTQADGSLLSDPSQYHRLVGLFIYLIITRPDLVYAVHILSQFMDKPRQPHLEVTHKVLRYIKQMLGQGILLPSTGSLELKAFCDADWARCRDMRRKCVLLGNAPISWKTKKQSTVTRSSAEAEYLSMATVCCETTWLRSILRDLNIHHKQPIKLYCDNLAAIHISSNPVFHECTKHIEIDCHVVHEKVQRGVIKTADIRTKEQPTDLFTKPVSAAWFKALLGKLSVINIHSNLRGSLEEGDTATSVKEGIRMSQ</sequence>
<dbReference type="AlphaFoldDB" id="A0A2P6P7T1"/>
<dbReference type="CDD" id="cd09272">
    <property type="entry name" value="RNase_HI_RT_Ty1"/>
    <property type="match status" value="1"/>
</dbReference>
<keyword evidence="1" id="KW-0808">Transferase</keyword>
<dbReference type="PANTHER" id="PTHR11439:SF470">
    <property type="entry name" value="CYSTEINE-RICH RLK (RECEPTOR-LIKE PROTEIN KINASE) 8"/>
    <property type="match status" value="1"/>
</dbReference>
<reference evidence="1 2" key="1">
    <citation type="journal article" date="2018" name="Nat. Genet.">
        <title>The Rosa genome provides new insights in the design of modern roses.</title>
        <authorList>
            <person name="Bendahmane M."/>
        </authorList>
    </citation>
    <scope>NUCLEOTIDE SEQUENCE [LARGE SCALE GENOMIC DNA]</scope>
    <source>
        <strain evidence="2">cv. Old Blush</strain>
    </source>
</reference>
<dbReference type="GO" id="GO:0003964">
    <property type="term" value="F:RNA-directed DNA polymerase activity"/>
    <property type="evidence" value="ECO:0007669"/>
    <property type="project" value="UniProtKB-KW"/>
</dbReference>
<dbReference type="Gramene" id="PRQ17952">
    <property type="protein sequence ID" value="PRQ17952"/>
    <property type="gene ID" value="RchiOBHm_Chr7g0200551"/>
</dbReference>
<dbReference type="OMA" id="ATVCCET"/>